<evidence type="ECO:0000259" key="2">
    <source>
        <dbReference type="PROSITE" id="PS51186"/>
    </source>
</evidence>
<proteinExistence type="predicted"/>
<dbReference type="GO" id="GO:0016747">
    <property type="term" value="F:acyltransferase activity, transferring groups other than amino-acyl groups"/>
    <property type="evidence" value="ECO:0007669"/>
    <property type="project" value="InterPro"/>
</dbReference>
<dbReference type="RefSeq" id="XP_020123910.1">
    <property type="nucleotide sequence ID" value="XM_020260599.1"/>
</dbReference>
<evidence type="ECO:0000313" key="4">
    <source>
        <dbReference type="Proteomes" id="UP000214365"/>
    </source>
</evidence>
<dbReference type="Pfam" id="PF13508">
    <property type="entry name" value="Acetyltransf_7"/>
    <property type="match status" value="1"/>
</dbReference>
<dbReference type="InterPro" id="IPR000182">
    <property type="entry name" value="GNAT_dom"/>
</dbReference>
<dbReference type="PANTHER" id="PTHR42791">
    <property type="entry name" value="GNAT FAMILY ACETYLTRANSFERASE"/>
    <property type="match status" value="1"/>
</dbReference>
<dbReference type="InterPro" id="IPR052523">
    <property type="entry name" value="Trichothecene_AcTrans"/>
</dbReference>
<gene>
    <name evidence="3" type="ORF">UA08_00758</name>
</gene>
<evidence type="ECO:0000313" key="3">
    <source>
        <dbReference type="EMBL" id="OKL63789.1"/>
    </source>
</evidence>
<dbReference type="GeneID" id="31000513"/>
<accession>A0A225B6N1</accession>
<dbReference type="PROSITE" id="PS51186">
    <property type="entry name" value="GNAT"/>
    <property type="match status" value="1"/>
</dbReference>
<comment type="caution">
    <text evidence="3">The sequence shown here is derived from an EMBL/GenBank/DDBJ whole genome shotgun (WGS) entry which is preliminary data.</text>
</comment>
<feature type="region of interest" description="Disordered" evidence="1">
    <location>
        <begin position="86"/>
        <end position="127"/>
    </location>
</feature>
<evidence type="ECO:0000256" key="1">
    <source>
        <dbReference type="SAM" id="MobiDB-lite"/>
    </source>
</evidence>
<keyword evidence="4" id="KW-1185">Reference proteome</keyword>
<dbReference type="InterPro" id="IPR016181">
    <property type="entry name" value="Acyl_CoA_acyltransferase"/>
</dbReference>
<dbReference type="Proteomes" id="UP000214365">
    <property type="component" value="Unassembled WGS sequence"/>
</dbReference>
<dbReference type="AlphaFoldDB" id="A0A225B6N1"/>
<sequence>MTVHLRPATEADLADIVDVSTAAFPPSVDAIVRRLFPGDLHHSEGVRKVRLARKSATFQLKSTVMMLAVDDNNGQKTVVGYSIWEIPVPEEEPVENPKGKHDDDDDDDDDDEDDERPKPPPMAQEGMDLAAFAELRRMLGEDVSKSFGERGTSDVWIVIQMNAPALDSLGVHPQHQKKGIGKMLLDWGMKEAAKQGRDCYLVATPAGLPLYRAAGFEDVRIVDIFGTPHVSMRKRNAS</sequence>
<name>A0A225B6N1_TALAT</name>
<dbReference type="PANTHER" id="PTHR42791:SF2">
    <property type="entry name" value="N-ACETYLTRANSFERASE DOMAIN-CONTAINING PROTEIN"/>
    <property type="match status" value="1"/>
</dbReference>
<reference evidence="3 4" key="1">
    <citation type="submission" date="2015-06" db="EMBL/GenBank/DDBJ databases">
        <title>Talaromyces atroroseus IBT 11181 draft genome.</title>
        <authorList>
            <person name="Rasmussen K.B."/>
            <person name="Rasmussen S."/>
            <person name="Petersen B."/>
            <person name="Sicheritz-Ponten T."/>
            <person name="Mortensen U.H."/>
            <person name="Thrane U."/>
        </authorList>
    </citation>
    <scope>NUCLEOTIDE SEQUENCE [LARGE SCALE GENOMIC DNA]</scope>
    <source>
        <strain evidence="3 4">IBT 11181</strain>
    </source>
</reference>
<protein>
    <recommendedName>
        <fullName evidence="2">N-acetyltransferase domain-containing protein</fullName>
    </recommendedName>
</protein>
<dbReference type="STRING" id="1441469.A0A225B6N1"/>
<dbReference type="SUPFAM" id="SSF55729">
    <property type="entry name" value="Acyl-CoA N-acyltransferases (Nat)"/>
    <property type="match status" value="1"/>
</dbReference>
<dbReference type="CDD" id="cd04301">
    <property type="entry name" value="NAT_SF"/>
    <property type="match status" value="1"/>
</dbReference>
<organism evidence="3 4">
    <name type="scientific">Talaromyces atroroseus</name>
    <dbReference type="NCBI Taxonomy" id="1441469"/>
    <lineage>
        <taxon>Eukaryota</taxon>
        <taxon>Fungi</taxon>
        <taxon>Dikarya</taxon>
        <taxon>Ascomycota</taxon>
        <taxon>Pezizomycotina</taxon>
        <taxon>Eurotiomycetes</taxon>
        <taxon>Eurotiomycetidae</taxon>
        <taxon>Eurotiales</taxon>
        <taxon>Trichocomaceae</taxon>
        <taxon>Talaromyces</taxon>
        <taxon>Talaromyces sect. Trachyspermi</taxon>
    </lineage>
</organism>
<dbReference type="EMBL" id="LFMY01000001">
    <property type="protein sequence ID" value="OKL63789.1"/>
    <property type="molecule type" value="Genomic_DNA"/>
</dbReference>
<feature type="domain" description="N-acetyltransferase" evidence="2">
    <location>
        <begin position="81"/>
        <end position="237"/>
    </location>
</feature>
<dbReference type="OrthoDB" id="410198at2759"/>
<feature type="compositionally biased region" description="Acidic residues" evidence="1">
    <location>
        <begin position="103"/>
        <end position="114"/>
    </location>
</feature>
<dbReference type="Gene3D" id="3.40.630.30">
    <property type="match status" value="1"/>
</dbReference>